<dbReference type="SUPFAM" id="SSF49785">
    <property type="entry name" value="Galactose-binding domain-like"/>
    <property type="match status" value="1"/>
</dbReference>
<dbReference type="Pfam" id="PF02129">
    <property type="entry name" value="Peptidase_S15"/>
    <property type="match status" value="1"/>
</dbReference>
<evidence type="ECO:0000256" key="1">
    <source>
        <dbReference type="ARBA" id="ARBA00022801"/>
    </source>
</evidence>
<dbReference type="InterPro" id="IPR029058">
    <property type="entry name" value="AB_hydrolase_fold"/>
</dbReference>
<dbReference type="SUPFAM" id="SSF53474">
    <property type="entry name" value="alpha/beta-Hydrolases"/>
    <property type="match status" value="1"/>
</dbReference>
<evidence type="ECO:0000313" key="4">
    <source>
        <dbReference type="EMBL" id="GHI76007.1"/>
    </source>
</evidence>
<keyword evidence="1" id="KW-0378">Hydrolase</keyword>
<dbReference type="InterPro" id="IPR000383">
    <property type="entry name" value="Xaa-Pro-like_dom"/>
</dbReference>
<proteinExistence type="predicted"/>
<evidence type="ECO:0000256" key="2">
    <source>
        <dbReference type="SAM" id="MobiDB-lite"/>
    </source>
</evidence>
<dbReference type="PANTHER" id="PTHR43056">
    <property type="entry name" value="PEPTIDASE S9 PROLYL OLIGOPEPTIDASE"/>
    <property type="match status" value="1"/>
</dbReference>
<evidence type="ECO:0000313" key="5">
    <source>
        <dbReference type="Proteomes" id="UP000608522"/>
    </source>
</evidence>
<protein>
    <submittedName>
        <fullName evidence="4">Peptidase S15</fullName>
    </submittedName>
</protein>
<dbReference type="InterPro" id="IPR050585">
    <property type="entry name" value="Xaa-Pro_dipeptidyl-ppase/CocE"/>
</dbReference>
<sequence>MTTPFANAPGERRAERLPLTEPPPHARQHAVSMRDGIRLATDTYLPPAGDGPVLLARLPYDKTSAECFMPQIADWFTAHGYVVVVQDVRGKLRSDGALMPFVAEIDDAYDTLEWIVAQPWATGPVGMFGDSYYGFTQWAAAASGHPALCAITPRVTAPMLRRAVRRQDVFPLELCTVWALQTWVDEGLYDYEGTIDWRVRPQSEIAATALGGRRPLFLDEWATGKLDVTTLPVTDRIPTLHLAGFDDYFLSDQLAAWEQARTGPAEHLLVVDVRDHGWTVRRPTGEPYADPFASPGAQKKFLDDYLGLLLPFFERHLKGAELPVPAAVRWRLGSEEFREDDHWPPRGTTEASLFLTSDGRLSPAPSPTSEVRWHHDPTDPVPSLAHPHYPNIDPPDESCVLGRDDVVSFVGEPAEAPMEILGRATLAGRFRGGCGSAHVMVRLLDLAPDGTARRIGDGAALIRAPWPAEATVDLGVIGCRLDVGHRLAVLVSGSSFPQYAVHPGTDEEPWTATTVTTVELAMATGGTAGTALTIGILNPAGAAT</sequence>
<name>A0ABQ3T767_9ACTN</name>
<evidence type="ECO:0000259" key="3">
    <source>
        <dbReference type="SMART" id="SM00939"/>
    </source>
</evidence>
<keyword evidence="5" id="KW-1185">Reference proteome</keyword>
<dbReference type="InterPro" id="IPR008979">
    <property type="entry name" value="Galactose-bd-like_sf"/>
</dbReference>
<comment type="caution">
    <text evidence="4">The sequence shown here is derived from an EMBL/GenBank/DDBJ whole genome shotgun (WGS) entry which is preliminary data.</text>
</comment>
<dbReference type="PANTHER" id="PTHR43056:SF10">
    <property type="entry name" value="COCE_NOND FAMILY, PUTATIVE (AFU_ORTHOLOGUE AFUA_7G00600)-RELATED"/>
    <property type="match status" value="1"/>
</dbReference>
<dbReference type="Pfam" id="PF08530">
    <property type="entry name" value="PepX_C"/>
    <property type="match status" value="1"/>
</dbReference>
<feature type="region of interest" description="Disordered" evidence="2">
    <location>
        <begin position="1"/>
        <end position="27"/>
    </location>
</feature>
<dbReference type="Proteomes" id="UP000608522">
    <property type="component" value="Unassembled WGS sequence"/>
</dbReference>
<dbReference type="NCBIfam" id="TIGR00976">
    <property type="entry name" value="CocE_NonD"/>
    <property type="match status" value="2"/>
</dbReference>
<gene>
    <name evidence="4" type="ORF">Sspor_15680</name>
</gene>
<dbReference type="SMART" id="SM00939">
    <property type="entry name" value="PepX_C"/>
    <property type="match status" value="1"/>
</dbReference>
<dbReference type="Gene3D" id="3.40.50.1820">
    <property type="entry name" value="alpha/beta hydrolase"/>
    <property type="match status" value="1"/>
</dbReference>
<dbReference type="InterPro" id="IPR005674">
    <property type="entry name" value="CocE/Ser_esterase"/>
</dbReference>
<dbReference type="Gene3D" id="2.60.120.260">
    <property type="entry name" value="Galactose-binding domain-like"/>
    <property type="match status" value="1"/>
</dbReference>
<dbReference type="EMBL" id="BNED01000005">
    <property type="protein sequence ID" value="GHI76007.1"/>
    <property type="molecule type" value="Genomic_DNA"/>
</dbReference>
<reference evidence="5" key="1">
    <citation type="submission" date="2023-07" db="EMBL/GenBank/DDBJ databases">
        <title>Whole genome shotgun sequence of Streptomyces spororaveus NBRC 15456.</title>
        <authorList>
            <person name="Komaki H."/>
            <person name="Tamura T."/>
        </authorList>
    </citation>
    <scope>NUCLEOTIDE SEQUENCE [LARGE SCALE GENOMIC DNA]</scope>
    <source>
        <strain evidence="5">NBRC 15456</strain>
    </source>
</reference>
<organism evidence="4 5">
    <name type="scientific">Streptomyces spororaveus</name>
    <dbReference type="NCBI Taxonomy" id="284039"/>
    <lineage>
        <taxon>Bacteria</taxon>
        <taxon>Bacillati</taxon>
        <taxon>Actinomycetota</taxon>
        <taxon>Actinomycetes</taxon>
        <taxon>Kitasatosporales</taxon>
        <taxon>Streptomycetaceae</taxon>
        <taxon>Streptomyces</taxon>
    </lineage>
</organism>
<dbReference type="Gene3D" id="1.10.3020.10">
    <property type="entry name" value="alpha-amino acid ester hydrolase ( Helical cap domain)"/>
    <property type="match status" value="1"/>
</dbReference>
<accession>A0ABQ3T767</accession>
<dbReference type="InterPro" id="IPR013736">
    <property type="entry name" value="Xaa-Pro_dipept_C"/>
</dbReference>
<dbReference type="RefSeq" id="WP_202198325.1">
    <property type="nucleotide sequence ID" value="NZ_BAAATO010000011.1"/>
</dbReference>
<feature type="domain" description="Xaa-Pro dipeptidyl-peptidase C-terminal" evidence="3">
    <location>
        <begin position="310"/>
        <end position="533"/>
    </location>
</feature>